<dbReference type="EMBL" id="MU003815">
    <property type="protein sequence ID" value="KAF2719168.1"/>
    <property type="molecule type" value="Genomic_DNA"/>
</dbReference>
<feature type="region of interest" description="Disordered" evidence="1">
    <location>
        <begin position="16"/>
        <end position="51"/>
    </location>
</feature>
<name>A0A9P4Q4G5_9PEZI</name>
<dbReference type="AlphaFoldDB" id="A0A9P4Q4G5"/>
<proteinExistence type="predicted"/>
<keyword evidence="3" id="KW-1185">Reference proteome</keyword>
<evidence type="ECO:0000313" key="3">
    <source>
        <dbReference type="Proteomes" id="UP000799441"/>
    </source>
</evidence>
<accession>A0A9P4Q4G5</accession>
<organism evidence="2 3">
    <name type="scientific">Polychaeton citri CBS 116435</name>
    <dbReference type="NCBI Taxonomy" id="1314669"/>
    <lineage>
        <taxon>Eukaryota</taxon>
        <taxon>Fungi</taxon>
        <taxon>Dikarya</taxon>
        <taxon>Ascomycota</taxon>
        <taxon>Pezizomycotina</taxon>
        <taxon>Dothideomycetes</taxon>
        <taxon>Dothideomycetidae</taxon>
        <taxon>Capnodiales</taxon>
        <taxon>Capnodiaceae</taxon>
        <taxon>Polychaeton</taxon>
    </lineage>
</organism>
<gene>
    <name evidence="2" type="ORF">K431DRAFT_296323</name>
</gene>
<sequence length="186" mass="20581">MSVSKYLVAYAAAHEGQSGGRAMSYTPSTRSTPRSHAKGSYVSSYEQGNKADARLSDRGARIVNYQTGHGTTSVASSRRPGNRSYEASEVSRGRSRHRMPDNPGALQRYQPGMRQALDEEVYDEDDEIVPEDSISMVSSQRSARSIRSKHGSVVGSDSAFGKNTEPYYIRSAQKWVQVKRVRPAWT</sequence>
<evidence type="ECO:0000313" key="2">
    <source>
        <dbReference type="EMBL" id="KAF2719168.1"/>
    </source>
</evidence>
<comment type="caution">
    <text evidence="2">The sequence shown here is derived from an EMBL/GenBank/DDBJ whole genome shotgun (WGS) entry which is preliminary data.</text>
</comment>
<feature type="compositionally biased region" description="Polar residues" evidence="1">
    <location>
        <begin position="66"/>
        <end position="76"/>
    </location>
</feature>
<dbReference type="Proteomes" id="UP000799441">
    <property type="component" value="Unassembled WGS sequence"/>
</dbReference>
<reference evidence="2" key="1">
    <citation type="journal article" date="2020" name="Stud. Mycol.">
        <title>101 Dothideomycetes genomes: a test case for predicting lifestyles and emergence of pathogens.</title>
        <authorList>
            <person name="Haridas S."/>
            <person name="Albert R."/>
            <person name="Binder M."/>
            <person name="Bloem J."/>
            <person name="Labutti K."/>
            <person name="Salamov A."/>
            <person name="Andreopoulos B."/>
            <person name="Baker S."/>
            <person name="Barry K."/>
            <person name="Bills G."/>
            <person name="Bluhm B."/>
            <person name="Cannon C."/>
            <person name="Castanera R."/>
            <person name="Culley D."/>
            <person name="Daum C."/>
            <person name="Ezra D."/>
            <person name="Gonzalez J."/>
            <person name="Henrissat B."/>
            <person name="Kuo A."/>
            <person name="Liang C."/>
            <person name="Lipzen A."/>
            <person name="Lutzoni F."/>
            <person name="Magnuson J."/>
            <person name="Mondo S."/>
            <person name="Nolan M."/>
            <person name="Ohm R."/>
            <person name="Pangilinan J."/>
            <person name="Park H.-J."/>
            <person name="Ramirez L."/>
            <person name="Alfaro M."/>
            <person name="Sun H."/>
            <person name="Tritt A."/>
            <person name="Yoshinaga Y."/>
            <person name="Zwiers L.-H."/>
            <person name="Turgeon B."/>
            <person name="Goodwin S."/>
            <person name="Spatafora J."/>
            <person name="Crous P."/>
            <person name="Grigoriev I."/>
        </authorList>
    </citation>
    <scope>NUCLEOTIDE SEQUENCE</scope>
    <source>
        <strain evidence="2">CBS 116435</strain>
    </source>
</reference>
<protein>
    <submittedName>
        <fullName evidence="2">Uncharacterized protein</fullName>
    </submittedName>
</protein>
<feature type="region of interest" description="Disordered" evidence="1">
    <location>
        <begin position="66"/>
        <end position="108"/>
    </location>
</feature>
<evidence type="ECO:0000256" key="1">
    <source>
        <dbReference type="SAM" id="MobiDB-lite"/>
    </source>
</evidence>